<reference evidence="1" key="1">
    <citation type="submission" date="2022-04" db="EMBL/GenBank/DDBJ databases">
        <title>Desulfatitalea alkaliphila sp. nov., a novel anaerobic sulfate-reducing bacterium isolated from terrestrial mud volcano, Taman Peninsula, Russia.</title>
        <authorList>
            <person name="Khomyakova M.A."/>
            <person name="Merkel A.Y."/>
            <person name="Slobodkin A.I."/>
        </authorList>
    </citation>
    <scope>NUCLEOTIDE SEQUENCE</scope>
    <source>
        <strain evidence="1">M08but</strain>
    </source>
</reference>
<comment type="caution">
    <text evidence="1">The sequence shown here is derived from an EMBL/GenBank/DDBJ whole genome shotgun (WGS) entry which is preliminary data.</text>
</comment>
<dbReference type="AlphaFoldDB" id="A0AA41R7P1"/>
<name>A0AA41R7P1_9BACT</name>
<gene>
    <name evidence="1" type="ORF">MRX98_21045</name>
</gene>
<dbReference type="EMBL" id="JALJRB010000043">
    <property type="protein sequence ID" value="MCJ8503073.1"/>
    <property type="molecule type" value="Genomic_DNA"/>
</dbReference>
<dbReference type="RefSeq" id="WP_246914860.1">
    <property type="nucleotide sequence ID" value="NZ_JALJRB010000043.1"/>
</dbReference>
<evidence type="ECO:0000313" key="1">
    <source>
        <dbReference type="EMBL" id="MCJ8503073.1"/>
    </source>
</evidence>
<accession>A0AA41R7P1</accession>
<organism evidence="1 2">
    <name type="scientific">Desulfatitalea alkaliphila</name>
    <dbReference type="NCBI Taxonomy" id="2929485"/>
    <lineage>
        <taxon>Bacteria</taxon>
        <taxon>Pseudomonadati</taxon>
        <taxon>Thermodesulfobacteriota</taxon>
        <taxon>Desulfobacteria</taxon>
        <taxon>Desulfobacterales</taxon>
        <taxon>Desulfosarcinaceae</taxon>
        <taxon>Desulfatitalea</taxon>
    </lineage>
</organism>
<keyword evidence="2" id="KW-1185">Reference proteome</keyword>
<dbReference type="Proteomes" id="UP001165427">
    <property type="component" value="Unassembled WGS sequence"/>
</dbReference>
<evidence type="ECO:0000313" key="2">
    <source>
        <dbReference type="Proteomes" id="UP001165427"/>
    </source>
</evidence>
<protein>
    <submittedName>
        <fullName evidence="1">Uncharacterized protein</fullName>
    </submittedName>
</protein>
<proteinExistence type="predicted"/>
<sequence>MELKEKQMAAALAAVAAYMQMEEESYHQQVAAIMAPPPAPAPCEPPNLWGQSGRQSMMQLRSLMQLKTFARIR</sequence>